<accession>A0A1I1KX71</accession>
<dbReference type="PROSITE" id="PS50113">
    <property type="entry name" value="PAC"/>
    <property type="match status" value="1"/>
</dbReference>
<evidence type="ECO:0000256" key="4">
    <source>
        <dbReference type="ARBA" id="ARBA00022679"/>
    </source>
</evidence>
<reference evidence="10" key="1">
    <citation type="submission" date="2016-10" db="EMBL/GenBank/DDBJ databases">
        <authorList>
            <person name="Varghese N."/>
            <person name="Submissions S."/>
        </authorList>
    </citation>
    <scope>NUCLEOTIDE SEQUENCE [LARGE SCALE GENOMIC DNA]</scope>
    <source>
        <strain evidence="10">DSM 22900</strain>
    </source>
</reference>
<evidence type="ECO:0000259" key="7">
    <source>
        <dbReference type="PROSITE" id="PS50112"/>
    </source>
</evidence>
<dbReference type="InterPro" id="IPR001610">
    <property type="entry name" value="PAC"/>
</dbReference>
<dbReference type="GO" id="GO:0006355">
    <property type="term" value="P:regulation of DNA-templated transcription"/>
    <property type="evidence" value="ECO:0007669"/>
    <property type="project" value="InterPro"/>
</dbReference>
<feature type="coiled-coil region" evidence="6">
    <location>
        <begin position="5"/>
        <end position="32"/>
    </location>
</feature>
<keyword evidence="4" id="KW-0808">Transferase</keyword>
<dbReference type="InterPro" id="IPR013767">
    <property type="entry name" value="PAS_fold"/>
</dbReference>
<keyword evidence="5" id="KW-0418">Kinase</keyword>
<sequence length="346" mass="39487">MMEGINELYEKLARLEKENAALKLRNDELADFFENASIPLHWVDGEGIIVWANQAELDVLGYTKEEYVGLPISNFHADPEAIQDILTRLSNNETLHNYSARLKCKDGSIRHVLISSNVLRTDGKFVHTRCFTKDITSIVEEEKRRNSLLLQLEESEARLRMAITSTNLGTWDWDTQTANIYLSAEGKRICGFPSEEPVSFEKLSDLIHPDDRQQVDQEVKRSTESGIDGLYDIIFRIHRFDDHRLCWVRVQGAVYLDAKRDSTRFTGTMLDITDIKQAEEKSAQLAAIIRTSNDAIISITLEGIVTSWNASAQRMFGYTAKEMICQPISKIVPEDRQDEEVHILHG</sequence>
<dbReference type="SMART" id="SM00086">
    <property type="entry name" value="PAC"/>
    <property type="match status" value="2"/>
</dbReference>
<keyword evidence="10" id="KW-1185">Reference proteome</keyword>
<feature type="domain" description="PAC" evidence="8">
    <location>
        <begin position="231"/>
        <end position="284"/>
    </location>
</feature>
<dbReference type="SMART" id="SM00091">
    <property type="entry name" value="PAS"/>
    <property type="match status" value="3"/>
</dbReference>
<keyword evidence="3" id="KW-0597">Phosphoprotein</keyword>
<dbReference type="InterPro" id="IPR013655">
    <property type="entry name" value="PAS_fold_3"/>
</dbReference>
<dbReference type="STRING" id="623281.SAMN05421747_11779"/>
<dbReference type="CDD" id="cd00130">
    <property type="entry name" value="PAS"/>
    <property type="match status" value="3"/>
</dbReference>
<keyword evidence="6" id="KW-0175">Coiled coil</keyword>
<dbReference type="InterPro" id="IPR035965">
    <property type="entry name" value="PAS-like_dom_sf"/>
</dbReference>
<evidence type="ECO:0000313" key="10">
    <source>
        <dbReference type="Proteomes" id="UP000199577"/>
    </source>
</evidence>
<dbReference type="InterPro" id="IPR000014">
    <property type="entry name" value="PAS"/>
</dbReference>
<dbReference type="OrthoDB" id="9813151at2"/>
<dbReference type="GO" id="GO:0004673">
    <property type="term" value="F:protein histidine kinase activity"/>
    <property type="evidence" value="ECO:0007669"/>
    <property type="project" value="UniProtKB-EC"/>
</dbReference>
<dbReference type="SUPFAM" id="SSF55785">
    <property type="entry name" value="PYP-like sensor domain (PAS domain)"/>
    <property type="match status" value="3"/>
</dbReference>
<name>A0A1I1KX71_9SPHI</name>
<dbReference type="Pfam" id="PF08447">
    <property type="entry name" value="PAS_3"/>
    <property type="match status" value="1"/>
</dbReference>
<dbReference type="EMBL" id="FOLL01000017">
    <property type="protein sequence ID" value="SFC65416.1"/>
    <property type="molecule type" value="Genomic_DNA"/>
</dbReference>
<dbReference type="InterPro" id="IPR000700">
    <property type="entry name" value="PAS-assoc_C"/>
</dbReference>
<dbReference type="NCBIfam" id="TIGR00229">
    <property type="entry name" value="sensory_box"/>
    <property type="match status" value="3"/>
</dbReference>
<feature type="domain" description="PAS" evidence="7">
    <location>
        <begin position="155"/>
        <end position="226"/>
    </location>
</feature>
<dbReference type="Proteomes" id="UP000199577">
    <property type="component" value="Unassembled WGS sequence"/>
</dbReference>
<evidence type="ECO:0000256" key="6">
    <source>
        <dbReference type="SAM" id="Coils"/>
    </source>
</evidence>
<dbReference type="PANTHER" id="PTHR43304">
    <property type="entry name" value="PHYTOCHROME-LIKE PROTEIN CPH1"/>
    <property type="match status" value="1"/>
</dbReference>
<organism evidence="9 10">
    <name type="scientific">Parapedobacter composti</name>
    <dbReference type="NCBI Taxonomy" id="623281"/>
    <lineage>
        <taxon>Bacteria</taxon>
        <taxon>Pseudomonadati</taxon>
        <taxon>Bacteroidota</taxon>
        <taxon>Sphingobacteriia</taxon>
        <taxon>Sphingobacteriales</taxon>
        <taxon>Sphingobacteriaceae</taxon>
        <taxon>Parapedobacter</taxon>
    </lineage>
</organism>
<feature type="domain" description="PAS" evidence="7">
    <location>
        <begin position="25"/>
        <end position="69"/>
    </location>
</feature>
<dbReference type="Pfam" id="PF00989">
    <property type="entry name" value="PAS"/>
    <property type="match status" value="1"/>
</dbReference>
<evidence type="ECO:0000256" key="2">
    <source>
        <dbReference type="ARBA" id="ARBA00012438"/>
    </source>
</evidence>
<evidence type="ECO:0000256" key="1">
    <source>
        <dbReference type="ARBA" id="ARBA00000085"/>
    </source>
</evidence>
<dbReference type="PROSITE" id="PS50112">
    <property type="entry name" value="PAS"/>
    <property type="match status" value="3"/>
</dbReference>
<evidence type="ECO:0000256" key="3">
    <source>
        <dbReference type="ARBA" id="ARBA00022553"/>
    </source>
</evidence>
<dbReference type="Gene3D" id="2.10.70.100">
    <property type="match status" value="1"/>
</dbReference>
<dbReference type="AlphaFoldDB" id="A0A1I1KX71"/>
<dbReference type="EC" id="2.7.13.3" evidence="2"/>
<feature type="domain" description="PAS" evidence="7">
    <location>
        <begin position="281"/>
        <end position="337"/>
    </location>
</feature>
<dbReference type="Gene3D" id="3.30.450.20">
    <property type="entry name" value="PAS domain"/>
    <property type="match status" value="3"/>
</dbReference>
<evidence type="ECO:0000256" key="5">
    <source>
        <dbReference type="ARBA" id="ARBA00022777"/>
    </source>
</evidence>
<dbReference type="Pfam" id="PF13426">
    <property type="entry name" value="PAS_9"/>
    <property type="match status" value="1"/>
</dbReference>
<protein>
    <recommendedName>
        <fullName evidence="2">histidine kinase</fullName>
        <ecNumber evidence="2">2.7.13.3</ecNumber>
    </recommendedName>
</protein>
<dbReference type="InterPro" id="IPR052162">
    <property type="entry name" value="Sensor_kinase/Photoreceptor"/>
</dbReference>
<comment type="catalytic activity">
    <reaction evidence="1">
        <text>ATP + protein L-histidine = ADP + protein N-phospho-L-histidine.</text>
        <dbReference type="EC" id="2.7.13.3"/>
    </reaction>
</comment>
<dbReference type="RefSeq" id="WP_090974611.1">
    <property type="nucleotide sequence ID" value="NZ_FOLL01000017.1"/>
</dbReference>
<evidence type="ECO:0000259" key="8">
    <source>
        <dbReference type="PROSITE" id="PS50113"/>
    </source>
</evidence>
<proteinExistence type="predicted"/>
<gene>
    <name evidence="9" type="ORF">SAMN05421747_11779</name>
</gene>
<evidence type="ECO:0000313" key="9">
    <source>
        <dbReference type="EMBL" id="SFC65416.1"/>
    </source>
</evidence>
<dbReference type="PANTHER" id="PTHR43304:SF1">
    <property type="entry name" value="PAC DOMAIN-CONTAINING PROTEIN"/>
    <property type="match status" value="1"/>
</dbReference>